<protein>
    <submittedName>
        <fullName evidence="1">Uncharacterized protein</fullName>
    </submittedName>
</protein>
<proteinExistence type="predicted"/>
<evidence type="ECO:0000313" key="1">
    <source>
        <dbReference type="EMBL" id="OAG27669.1"/>
    </source>
</evidence>
<dbReference type="EMBL" id="LSFI01000022">
    <property type="protein sequence ID" value="OAG27669.1"/>
    <property type="molecule type" value="Genomic_DNA"/>
</dbReference>
<dbReference type="OrthoDB" id="9809108at2"/>
<dbReference type="STRING" id="1795632.TH606_05590"/>
<dbReference type="AlphaFoldDB" id="A0A177E9J5"/>
<name>A0A177E9J5_9BACT</name>
<organism evidence="1 2">
    <name type="scientific">Thermodesulfatator autotrophicus</name>
    <dbReference type="NCBI Taxonomy" id="1795632"/>
    <lineage>
        <taxon>Bacteria</taxon>
        <taxon>Pseudomonadati</taxon>
        <taxon>Thermodesulfobacteriota</taxon>
        <taxon>Thermodesulfobacteria</taxon>
        <taxon>Thermodesulfobacteriales</taxon>
        <taxon>Thermodesulfatatoraceae</taxon>
        <taxon>Thermodesulfatator</taxon>
    </lineage>
</organism>
<accession>A0A177E9J5</accession>
<reference evidence="1 2" key="1">
    <citation type="submission" date="2016-02" db="EMBL/GenBank/DDBJ databases">
        <title>Draft genome sequence of Thermodesulfatator sp. S606.</title>
        <authorList>
            <person name="Lai Q."/>
            <person name="Cao J."/>
            <person name="Dupont S."/>
            <person name="Shao Z."/>
            <person name="Jebbar M."/>
            <person name="Alain K."/>
        </authorList>
    </citation>
    <scope>NUCLEOTIDE SEQUENCE [LARGE SCALE GENOMIC DNA]</scope>
    <source>
        <strain evidence="1 2">S606</strain>
    </source>
</reference>
<dbReference type="RefSeq" id="WP_068541939.1">
    <property type="nucleotide sequence ID" value="NZ_LSFI01000022.1"/>
</dbReference>
<keyword evidence="2" id="KW-1185">Reference proteome</keyword>
<evidence type="ECO:0000313" key="2">
    <source>
        <dbReference type="Proteomes" id="UP000076964"/>
    </source>
</evidence>
<sequence>MNIYFNKIQNVIKNYRRQAGRKASWQKERPTVDKVNISQEGKKLLNQMARRLNKQQEPGVDNINKNFKFKELNAEKEIEEIKEISLEEKSKLLERVVAKILKAKGDS</sequence>
<gene>
    <name evidence="1" type="ORF">TH606_05590</name>
</gene>
<comment type="caution">
    <text evidence="1">The sequence shown here is derived from an EMBL/GenBank/DDBJ whole genome shotgun (WGS) entry which is preliminary data.</text>
</comment>
<dbReference type="Proteomes" id="UP000076964">
    <property type="component" value="Unassembled WGS sequence"/>
</dbReference>